<evidence type="ECO:0000259" key="2">
    <source>
        <dbReference type="PROSITE" id="PS50093"/>
    </source>
</evidence>
<feature type="chain" id="PRO_5015921498" evidence="1">
    <location>
        <begin position="23"/>
        <end position="411"/>
    </location>
</feature>
<keyword evidence="4" id="KW-1185">Reference proteome</keyword>
<organism evidence="3 4">
    <name type="scientific">Breznakibacter xylanolyticus</name>
    <dbReference type="NCBI Taxonomy" id="990"/>
    <lineage>
        <taxon>Bacteria</taxon>
        <taxon>Pseudomonadati</taxon>
        <taxon>Bacteroidota</taxon>
        <taxon>Bacteroidia</taxon>
        <taxon>Marinilabiliales</taxon>
        <taxon>Marinilabiliaceae</taxon>
        <taxon>Breznakibacter</taxon>
    </lineage>
</organism>
<dbReference type="CDD" id="cd00146">
    <property type="entry name" value="PKD"/>
    <property type="match status" value="1"/>
</dbReference>
<dbReference type="RefSeq" id="WP_111444354.1">
    <property type="nucleotide sequence ID" value="NZ_QKZK01000004.1"/>
</dbReference>
<feature type="signal peptide" evidence="1">
    <location>
        <begin position="1"/>
        <end position="22"/>
    </location>
</feature>
<dbReference type="InterPro" id="IPR022409">
    <property type="entry name" value="PKD/Chitinase_dom"/>
</dbReference>
<dbReference type="InterPro" id="IPR035986">
    <property type="entry name" value="PKD_dom_sf"/>
</dbReference>
<protein>
    <submittedName>
        <fullName evidence="3">Gliding motility-associated-like protein</fullName>
    </submittedName>
</protein>
<dbReference type="Pfam" id="PF13585">
    <property type="entry name" value="CHU_C"/>
    <property type="match status" value="1"/>
</dbReference>
<evidence type="ECO:0000256" key="1">
    <source>
        <dbReference type="SAM" id="SignalP"/>
    </source>
</evidence>
<feature type="domain" description="PKD" evidence="2">
    <location>
        <begin position="266"/>
        <end position="315"/>
    </location>
</feature>
<dbReference type="OrthoDB" id="631648at2"/>
<reference evidence="3 4" key="1">
    <citation type="submission" date="2018-06" db="EMBL/GenBank/DDBJ databases">
        <title>Genomic Encyclopedia of Archaeal and Bacterial Type Strains, Phase II (KMG-II): from individual species to whole genera.</title>
        <authorList>
            <person name="Goeker M."/>
        </authorList>
    </citation>
    <scope>NUCLEOTIDE SEQUENCE [LARGE SCALE GENOMIC DNA]</scope>
    <source>
        <strain evidence="3 4">DSM 6779</strain>
    </source>
</reference>
<dbReference type="InterPro" id="IPR013783">
    <property type="entry name" value="Ig-like_fold"/>
</dbReference>
<dbReference type="InterPro" id="IPR000601">
    <property type="entry name" value="PKD_dom"/>
</dbReference>
<gene>
    <name evidence="3" type="ORF">LX69_00630</name>
</gene>
<dbReference type="SMART" id="SM00089">
    <property type="entry name" value="PKD"/>
    <property type="match status" value="1"/>
</dbReference>
<dbReference type="Proteomes" id="UP000249239">
    <property type="component" value="Unassembled WGS sequence"/>
</dbReference>
<accession>A0A2W7NIQ9</accession>
<dbReference type="SUPFAM" id="SSF49299">
    <property type="entry name" value="PKD domain"/>
    <property type="match status" value="1"/>
</dbReference>
<dbReference type="AlphaFoldDB" id="A0A2W7NIQ9"/>
<dbReference type="InterPro" id="IPR026341">
    <property type="entry name" value="T9SS_type_B"/>
</dbReference>
<dbReference type="NCBIfam" id="TIGR04131">
    <property type="entry name" value="Bac_Flav_CTERM"/>
    <property type="match status" value="1"/>
</dbReference>
<proteinExistence type="predicted"/>
<dbReference type="EMBL" id="QKZK01000004">
    <property type="protein sequence ID" value="PZX19363.1"/>
    <property type="molecule type" value="Genomic_DNA"/>
</dbReference>
<dbReference type="Pfam" id="PF18911">
    <property type="entry name" value="PKD_4"/>
    <property type="match status" value="1"/>
</dbReference>
<comment type="caution">
    <text evidence="3">The sequence shown here is derived from an EMBL/GenBank/DDBJ whole genome shotgun (WGS) entry which is preliminary data.</text>
</comment>
<sequence>MHLIQKNIVALLLAFTFVPVMAQINGTNAYLAEQAAYGSDLLYFYSNASLAQLDATAPGTAPATFTWSTHSQSGWQSIKSESGMNSSLTGINAGLYRLVINDGATTQTHQCWVMVPTINNVAIALERSSCERVILSGTCDFEPLNYYDPANGTTYQVGYQPSYQWHMGDETLAVTDVATAELQAPYDDTEYGLKVSTRLLNTAASSASPVAVKAIAVKAAFTYTNTKDKAENELHTDTEGSAPMRLLFKASPDGTTDRSQGHINNYSWEFGEAGKDFTADPTFVFQEAGTFPVILTVENSESGCSSTSEPVNIIVKEAFVEVPNVFTPNGDGQNDEFRVAYRSIKSFSMIIVNRWGRVVYESTNPDEGWDGKIGKQDAAPGVYFYDVKATGYNKDESFHRKGFLHLLVGKQ</sequence>
<evidence type="ECO:0000313" key="4">
    <source>
        <dbReference type="Proteomes" id="UP000249239"/>
    </source>
</evidence>
<name>A0A2W7NIQ9_9BACT</name>
<evidence type="ECO:0000313" key="3">
    <source>
        <dbReference type="EMBL" id="PZX19363.1"/>
    </source>
</evidence>
<keyword evidence="1" id="KW-0732">Signal</keyword>
<dbReference type="Gene3D" id="2.60.40.10">
    <property type="entry name" value="Immunoglobulins"/>
    <property type="match status" value="1"/>
</dbReference>
<dbReference type="PROSITE" id="PS50093">
    <property type="entry name" value="PKD"/>
    <property type="match status" value="1"/>
</dbReference>